<comment type="caution">
    <text evidence="4">The sequence shown here is derived from an EMBL/GenBank/DDBJ whole genome shotgun (WGS) entry which is preliminary data.</text>
</comment>
<proteinExistence type="predicted"/>
<organism evidence="4 5">
    <name type="scientific">Canavalia gladiata</name>
    <name type="common">Sword bean</name>
    <name type="synonym">Dolichos gladiatus</name>
    <dbReference type="NCBI Taxonomy" id="3824"/>
    <lineage>
        <taxon>Eukaryota</taxon>
        <taxon>Viridiplantae</taxon>
        <taxon>Streptophyta</taxon>
        <taxon>Embryophyta</taxon>
        <taxon>Tracheophyta</taxon>
        <taxon>Spermatophyta</taxon>
        <taxon>Magnoliopsida</taxon>
        <taxon>eudicotyledons</taxon>
        <taxon>Gunneridae</taxon>
        <taxon>Pentapetalae</taxon>
        <taxon>rosids</taxon>
        <taxon>fabids</taxon>
        <taxon>Fabales</taxon>
        <taxon>Fabaceae</taxon>
        <taxon>Papilionoideae</taxon>
        <taxon>50 kb inversion clade</taxon>
        <taxon>NPAAA clade</taxon>
        <taxon>indigoferoid/millettioid clade</taxon>
        <taxon>Phaseoleae</taxon>
        <taxon>Canavalia</taxon>
    </lineage>
</organism>
<accession>A0AAN9QBX7</accession>
<sequence length="255" mass="28641">MWWWRFWCGLLSTMADEDIFEGFGFILMKCEVFTAVEVLDLTFPCYYNEDQVPIMTSLVQSGQPYLTGHGSQMKASLISRSSPILVLVTIIPALPLSFTYHIALVIPGAKLHGFSEVCEVKEESSGIYRKSRTELRIRAQTLVASSVHQTGTNVEEWEEQGLSKGRTIILQNQPAPYPIESIMYGLTCTSLGNCTGLSLALNTPQIPHNPCNLLREELGEVRESKRYGADEDDRRENHDPKIRGEKLPKTSNCDP</sequence>
<evidence type="ECO:0000313" key="5">
    <source>
        <dbReference type="Proteomes" id="UP001367508"/>
    </source>
</evidence>
<feature type="signal peptide" evidence="3">
    <location>
        <begin position="1"/>
        <end position="15"/>
    </location>
</feature>
<reference evidence="4 5" key="1">
    <citation type="submission" date="2024-01" db="EMBL/GenBank/DDBJ databases">
        <title>The genomes of 5 underutilized Papilionoideae crops provide insights into root nodulation and disease resistanc.</title>
        <authorList>
            <person name="Jiang F."/>
        </authorList>
    </citation>
    <scope>NUCLEOTIDE SEQUENCE [LARGE SCALE GENOMIC DNA]</scope>
    <source>
        <strain evidence="4">LVBAO_FW01</strain>
        <tissue evidence="4">Leaves</tissue>
    </source>
</reference>
<dbReference type="Proteomes" id="UP001367508">
    <property type="component" value="Unassembled WGS sequence"/>
</dbReference>
<dbReference type="EMBL" id="JAYMYQ010000005">
    <property type="protein sequence ID" value="KAK7329691.1"/>
    <property type="molecule type" value="Genomic_DNA"/>
</dbReference>
<evidence type="ECO:0000313" key="4">
    <source>
        <dbReference type="EMBL" id="KAK7329691.1"/>
    </source>
</evidence>
<keyword evidence="2" id="KW-0812">Transmembrane</keyword>
<evidence type="ECO:0000256" key="1">
    <source>
        <dbReference type="SAM" id="MobiDB-lite"/>
    </source>
</evidence>
<feature type="compositionally biased region" description="Basic and acidic residues" evidence="1">
    <location>
        <begin position="222"/>
        <end position="248"/>
    </location>
</feature>
<keyword evidence="5" id="KW-1185">Reference proteome</keyword>
<name>A0AAN9QBX7_CANGL</name>
<protein>
    <submittedName>
        <fullName evidence="4">Uncharacterized protein</fullName>
    </submittedName>
</protein>
<keyword evidence="3" id="KW-0732">Signal</keyword>
<feature type="transmembrane region" description="Helical" evidence="2">
    <location>
        <begin position="84"/>
        <end position="106"/>
    </location>
</feature>
<keyword evidence="2" id="KW-0472">Membrane</keyword>
<feature type="region of interest" description="Disordered" evidence="1">
    <location>
        <begin position="222"/>
        <end position="255"/>
    </location>
</feature>
<feature type="chain" id="PRO_5042887259" evidence="3">
    <location>
        <begin position="16"/>
        <end position="255"/>
    </location>
</feature>
<evidence type="ECO:0000256" key="2">
    <source>
        <dbReference type="SAM" id="Phobius"/>
    </source>
</evidence>
<gene>
    <name evidence="4" type="ORF">VNO77_23866</name>
</gene>
<evidence type="ECO:0000256" key="3">
    <source>
        <dbReference type="SAM" id="SignalP"/>
    </source>
</evidence>
<dbReference type="AlphaFoldDB" id="A0AAN9QBX7"/>
<keyword evidence="2" id="KW-1133">Transmembrane helix</keyword>